<evidence type="ECO:0000256" key="2">
    <source>
        <dbReference type="ARBA" id="ARBA00023043"/>
    </source>
</evidence>
<organism evidence="4 5">
    <name type="scientific">Brenthis ino</name>
    <name type="common">lesser marbled fritillary</name>
    <dbReference type="NCBI Taxonomy" id="405034"/>
    <lineage>
        <taxon>Eukaryota</taxon>
        <taxon>Metazoa</taxon>
        <taxon>Ecdysozoa</taxon>
        <taxon>Arthropoda</taxon>
        <taxon>Hexapoda</taxon>
        <taxon>Insecta</taxon>
        <taxon>Pterygota</taxon>
        <taxon>Neoptera</taxon>
        <taxon>Endopterygota</taxon>
        <taxon>Lepidoptera</taxon>
        <taxon>Glossata</taxon>
        <taxon>Ditrysia</taxon>
        <taxon>Papilionoidea</taxon>
        <taxon>Nymphalidae</taxon>
        <taxon>Heliconiinae</taxon>
        <taxon>Argynnini</taxon>
        <taxon>Brenthis</taxon>
    </lineage>
</organism>
<dbReference type="PANTHER" id="PTHR24173">
    <property type="entry name" value="ANKYRIN REPEAT CONTAINING"/>
    <property type="match status" value="1"/>
</dbReference>
<dbReference type="PROSITE" id="PS50088">
    <property type="entry name" value="ANK_REPEAT"/>
    <property type="match status" value="4"/>
</dbReference>
<protein>
    <recommendedName>
        <fullName evidence="6">Ankyrin repeat domain-containing protein</fullName>
    </recommendedName>
</protein>
<dbReference type="InterPro" id="IPR036770">
    <property type="entry name" value="Ankyrin_rpt-contain_sf"/>
</dbReference>
<keyword evidence="2 3" id="KW-0040">ANK repeat</keyword>
<dbReference type="FunFam" id="1.25.40.20:FF:000466">
    <property type="entry name" value="Mann-cup, isoform B"/>
    <property type="match status" value="1"/>
</dbReference>
<name>A0A8J9UJJ2_9NEOP</name>
<gene>
    <name evidence="4" type="ORF">BINO364_LOCUS7463</name>
</gene>
<feature type="repeat" description="ANK" evidence="3">
    <location>
        <begin position="109"/>
        <end position="141"/>
    </location>
</feature>
<dbReference type="AlphaFoldDB" id="A0A8J9UJJ2"/>
<proteinExistence type="predicted"/>
<evidence type="ECO:0008006" key="6">
    <source>
        <dbReference type="Google" id="ProtNLM"/>
    </source>
</evidence>
<evidence type="ECO:0000313" key="4">
    <source>
        <dbReference type="EMBL" id="CAH0721353.1"/>
    </source>
</evidence>
<dbReference type="PROSITE" id="PS50297">
    <property type="entry name" value="ANK_REP_REGION"/>
    <property type="match status" value="3"/>
</dbReference>
<accession>A0A8J9UJJ2</accession>
<dbReference type="Gene3D" id="1.25.40.20">
    <property type="entry name" value="Ankyrin repeat-containing domain"/>
    <property type="match status" value="3"/>
</dbReference>
<evidence type="ECO:0000256" key="3">
    <source>
        <dbReference type="PROSITE-ProRule" id="PRU00023"/>
    </source>
</evidence>
<keyword evidence="5" id="KW-1185">Reference proteome</keyword>
<dbReference type="PANTHER" id="PTHR24173:SF82">
    <property type="entry name" value="FI19351P1"/>
    <property type="match status" value="1"/>
</dbReference>
<keyword evidence="1" id="KW-0677">Repeat</keyword>
<feature type="repeat" description="ANK" evidence="3">
    <location>
        <begin position="142"/>
        <end position="174"/>
    </location>
</feature>
<dbReference type="Proteomes" id="UP000838878">
    <property type="component" value="Chromosome 2"/>
</dbReference>
<evidence type="ECO:0000256" key="1">
    <source>
        <dbReference type="ARBA" id="ARBA00022737"/>
    </source>
</evidence>
<dbReference type="SUPFAM" id="SSF48403">
    <property type="entry name" value="Ankyrin repeat"/>
    <property type="match status" value="2"/>
</dbReference>
<dbReference type="Pfam" id="PF00023">
    <property type="entry name" value="Ank"/>
    <property type="match status" value="1"/>
</dbReference>
<feature type="repeat" description="ANK" evidence="3">
    <location>
        <begin position="206"/>
        <end position="238"/>
    </location>
</feature>
<dbReference type="OrthoDB" id="3246549at2759"/>
<evidence type="ECO:0000313" key="5">
    <source>
        <dbReference type="Proteomes" id="UP000838878"/>
    </source>
</evidence>
<reference evidence="4" key="1">
    <citation type="submission" date="2021-12" db="EMBL/GenBank/DDBJ databases">
        <authorList>
            <person name="Martin H S."/>
        </authorList>
    </citation>
    <scope>NUCLEOTIDE SEQUENCE</scope>
</reference>
<dbReference type="EMBL" id="OV170222">
    <property type="protein sequence ID" value="CAH0721353.1"/>
    <property type="molecule type" value="Genomic_DNA"/>
</dbReference>
<dbReference type="SMART" id="SM00248">
    <property type="entry name" value="ANK"/>
    <property type="match status" value="7"/>
</dbReference>
<dbReference type="Pfam" id="PF12796">
    <property type="entry name" value="Ank_2"/>
    <property type="match status" value="2"/>
</dbReference>
<sequence length="694" mass="75426">MWEESGSGSNSDKEFVDSKHYDAVFNDLMQECKHSAPGARLSARLRAELERMRPEERRAVCSRTRDGCAPLFVACRRGNAELVEYLVHVCAARLEQRGVYEVPHDRSAHRVTPLWCAAVAGRLSVLRALADAGADLDAGSDSGSTPVRSACFMTHLDVVRFLVERGADLHRANHNGGTCLINSVQSAPLCAYLLQRGARVDAQDMQLKTALHYAVQEHRLETARLLLERGASPHLRSRAGDDALRTACLKGAAQLVALLLARVRYPPARVADAYELLGATQLDEFNDVAAALASWRRATALRHAHRGGYLEKGYEEGDDDEEPLDDEEAAELAFWENEEDRASLRGEAAVARLARAALGGAREWRTVDELEALAADMDALRTQALLVAARVLGVAHRDTVFRLMYRGAAYADAFRYQRCIELWTCALRIRLRRESLLHADTCHTAGALTRLLLDARAGRLEGAGGRGLPRHGDAARALALLAARLPAARRALRARPVHRRQADSFDRALRCVAHLLHLLLSTARGAQLAALEARVRRLVAADVRSAHTGDTLLHLSVSRLNVVRSTFFGDEAAGPAVFPSVPVAALLLRCGASARVRNEARSTPLHVAAIPYNFSTELVETLLAGGAHLDQPNKFGDSAAELVALNRGSRVCPLRHVSLACLAARALLQAPGAAALAPGALPATLRDFLDLHRA</sequence>
<dbReference type="InterPro" id="IPR002110">
    <property type="entry name" value="Ankyrin_rpt"/>
</dbReference>
<feature type="repeat" description="ANK" evidence="3">
    <location>
        <begin position="600"/>
        <end position="634"/>
    </location>
</feature>
<feature type="non-terminal residue" evidence="4">
    <location>
        <position position="694"/>
    </location>
</feature>